<protein>
    <submittedName>
        <fullName evidence="3">Uncharacterized protein LOC100377336</fullName>
    </submittedName>
</protein>
<sequence>MKEIQNKLTTATKSTNPNVQRGCELTSQSVGKLAKFLEVTFADDPAMLQVAARDFAFSLARCYMASLLLEQAAWDEAMAHDATIAVRWCEQDLIPAVTNHSYGYYDKKNIAMDTSIVMDGYTNKPLSKM</sequence>
<dbReference type="InterPro" id="IPR053998">
    <property type="entry name" value="ACDH-11_C"/>
</dbReference>
<dbReference type="RefSeq" id="XP_002737472.2">
    <property type="nucleotide sequence ID" value="XM_002737426.2"/>
</dbReference>
<evidence type="ECO:0000313" key="3">
    <source>
        <dbReference type="RefSeq" id="XP_002737472.2"/>
    </source>
</evidence>
<dbReference type="Proteomes" id="UP000694865">
    <property type="component" value="Unplaced"/>
</dbReference>
<accession>A0ABM0GU88</accession>
<reference evidence="3" key="1">
    <citation type="submission" date="2025-08" db="UniProtKB">
        <authorList>
            <consortium name="RefSeq"/>
        </authorList>
    </citation>
    <scope>IDENTIFICATION</scope>
    <source>
        <tissue evidence="3">Testes</tissue>
    </source>
</reference>
<dbReference type="PANTHER" id="PTHR42707">
    <property type="entry name" value="ACYL-COA DEHYDROGENASE"/>
    <property type="match status" value="1"/>
</dbReference>
<dbReference type="PANTHER" id="PTHR42707:SF2">
    <property type="entry name" value="ACD11 DEHYDROGENASE"/>
    <property type="match status" value="1"/>
</dbReference>
<feature type="domain" description="Acyl-CoA dehydrogenase 11-like C-terminal" evidence="1">
    <location>
        <begin position="2"/>
        <end position="118"/>
    </location>
</feature>
<name>A0ABM0GU88_SACKO</name>
<evidence type="ECO:0000313" key="2">
    <source>
        <dbReference type="Proteomes" id="UP000694865"/>
    </source>
</evidence>
<dbReference type="GeneID" id="100377336"/>
<keyword evidence="2" id="KW-1185">Reference proteome</keyword>
<organism evidence="2 3">
    <name type="scientific">Saccoglossus kowalevskii</name>
    <name type="common">Acorn worm</name>
    <dbReference type="NCBI Taxonomy" id="10224"/>
    <lineage>
        <taxon>Eukaryota</taxon>
        <taxon>Metazoa</taxon>
        <taxon>Hemichordata</taxon>
        <taxon>Enteropneusta</taxon>
        <taxon>Harrimaniidae</taxon>
        <taxon>Saccoglossus</taxon>
    </lineage>
</organism>
<gene>
    <name evidence="3" type="primary">LOC100377336</name>
</gene>
<dbReference type="Pfam" id="PF22217">
    <property type="entry name" value="ACDH-11_C"/>
    <property type="match status" value="1"/>
</dbReference>
<dbReference type="InterPro" id="IPR052904">
    <property type="entry name" value="Acyl-CoA_dehydrogenase-like"/>
</dbReference>
<proteinExistence type="predicted"/>
<evidence type="ECO:0000259" key="1">
    <source>
        <dbReference type="Pfam" id="PF22217"/>
    </source>
</evidence>